<evidence type="ECO:0000256" key="2">
    <source>
        <dbReference type="ARBA" id="ARBA00004496"/>
    </source>
</evidence>
<dbReference type="PANTHER" id="PTHR15651:SF7">
    <property type="entry name" value="ARMADILLO REPEAT-CONTAINING PROTEIN 8"/>
    <property type="match status" value="1"/>
</dbReference>
<comment type="caution">
    <text evidence="8">The sequence shown here is derived from an EMBL/GenBank/DDBJ whole genome shotgun (WGS) entry which is preliminary data.</text>
</comment>
<dbReference type="InterPro" id="IPR011989">
    <property type="entry name" value="ARM-like"/>
</dbReference>
<dbReference type="Gene3D" id="1.25.10.10">
    <property type="entry name" value="Leucine-rich Repeat Variant"/>
    <property type="match status" value="2"/>
</dbReference>
<keyword evidence="4" id="KW-0677">Repeat</keyword>
<dbReference type="EMBL" id="JALJOU010000001">
    <property type="protein sequence ID" value="KAK9846578.1"/>
    <property type="molecule type" value="Genomic_DNA"/>
</dbReference>
<evidence type="ECO:0000256" key="4">
    <source>
        <dbReference type="ARBA" id="ARBA00022737"/>
    </source>
</evidence>
<proteinExistence type="predicted"/>
<feature type="repeat" description="ARM" evidence="6">
    <location>
        <begin position="382"/>
        <end position="409"/>
    </location>
</feature>
<feature type="region of interest" description="Disordered" evidence="7">
    <location>
        <begin position="576"/>
        <end position="628"/>
    </location>
</feature>
<evidence type="ECO:0000256" key="7">
    <source>
        <dbReference type="SAM" id="MobiDB-lite"/>
    </source>
</evidence>
<dbReference type="GO" id="GO:0005634">
    <property type="term" value="C:nucleus"/>
    <property type="evidence" value="ECO:0007669"/>
    <property type="project" value="UniProtKB-SubCell"/>
</dbReference>
<organism evidence="8 9">
    <name type="scientific">Elliptochloris bilobata</name>
    <dbReference type="NCBI Taxonomy" id="381761"/>
    <lineage>
        <taxon>Eukaryota</taxon>
        <taxon>Viridiplantae</taxon>
        <taxon>Chlorophyta</taxon>
        <taxon>core chlorophytes</taxon>
        <taxon>Trebouxiophyceae</taxon>
        <taxon>Trebouxiophyceae incertae sedis</taxon>
        <taxon>Elliptochloris clade</taxon>
        <taxon>Elliptochloris</taxon>
    </lineage>
</organism>
<evidence type="ECO:0000313" key="9">
    <source>
        <dbReference type="Proteomes" id="UP001445335"/>
    </source>
</evidence>
<protein>
    <recommendedName>
        <fullName evidence="10">Armadillo repeat-containing protein 8</fullName>
    </recommendedName>
</protein>
<evidence type="ECO:0000256" key="5">
    <source>
        <dbReference type="ARBA" id="ARBA00023242"/>
    </source>
</evidence>
<dbReference type="InterPro" id="IPR000357">
    <property type="entry name" value="HEAT"/>
</dbReference>
<dbReference type="GO" id="GO:0034657">
    <property type="term" value="C:GID complex"/>
    <property type="evidence" value="ECO:0007669"/>
    <property type="project" value="TreeGrafter"/>
</dbReference>
<name>A0AAW1SJI7_9CHLO</name>
<dbReference type="SUPFAM" id="SSF48371">
    <property type="entry name" value="ARM repeat"/>
    <property type="match status" value="1"/>
</dbReference>
<keyword evidence="5" id="KW-0539">Nucleus</keyword>
<dbReference type="InterPro" id="IPR000225">
    <property type="entry name" value="Armadillo"/>
</dbReference>
<gene>
    <name evidence="8" type="ORF">WJX81_006959</name>
</gene>
<accession>A0AAW1SJI7</accession>
<feature type="compositionally biased region" description="Acidic residues" evidence="7">
    <location>
        <begin position="618"/>
        <end position="628"/>
    </location>
</feature>
<dbReference type="PROSITE" id="PS50176">
    <property type="entry name" value="ARM_REPEAT"/>
    <property type="match status" value="1"/>
</dbReference>
<dbReference type="Pfam" id="PF02985">
    <property type="entry name" value="HEAT"/>
    <property type="match status" value="2"/>
</dbReference>
<dbReference type="Proteomes" id="UP001445335">
    <property type="component" value="Unassembled WGS sequence"/>
</dbReference>
<dbReference type="InterPro" id="IPR038739">
    <property type="entry name" value="ARMC8/Vid28"/>
</dbReference>
<keyword evidence="3" id="KW-0963">Cytoplasm</keyword>
<dbReference type="Pfam" id="PF00514">
    <property type="entry name" value="Arm"/>
    <property type="match status" value="1"/>
</dbReference>
<keyword evidence="9" id="KW-1185">Reference proteome</keyword>
<dbReference type="GO" id="GO:0043161">
    <property type="term" value="P:proteasome-mediated ubiquitin-dependent protein catabolic process"/>
    <property type="evidence" value="ECO:0007669"/>
    <property type="project" value="TreeGrafter"/>
</dbReference>
<dbReference type="GO" id="GO:0005737">
    <property type="term" value="C:cytoplasm"/>
    <property type="evidence" value="ECO:0007669"/>
    <property type="project" value="UniProtKB-SubCell"/>
</dbReference>
<sequence>MVASPADLVAKLSSSGDRDARLKAVRDIKNVIIGNKQKKQVFVSLGAVPRVVELLSCDAGGPLLVQCAAAVGSFAYGLDAGVQAVLASGGVAHLLVALSSEDEAVVLAASRALKMVYQSPMAPAAHALAGSALTRLVWLLGAANLCVAEVAARVLARCCDTPEQQAAVLEAGGLGGLLALLAAAEPARREAAADALAALLSGSPAAASQAVRRAVLPVLVKLLGCTAVREGVPGALAALLDDCPALHRAAADADAIGRLAAFLQDERCSSRLKVGTLCALGTLCLDYEDHRRQLAEARVLPQIVRALDDPDAQVRAAACTCVRSMSRSVVALHCSRVGADVAPPLFRRLQDADLGIQATASATLCNVVLDTSPAQEAVLAAGGLATLVRLTSAPAAELRVNAAWALQNLMHHASADVRAAVLAALPWERVEALASDADARVQERAVKLLQNVFAYCTPRDVEAAQAWSGGVALRLLVSSANPAANVPPLRRSHSLYGLCNVAVSGEEAGRAAVMASGAVPHIVASLSDTDNAVRLAAVWCVIALSEPHGKPAAAQRVADLAAAGALAALRGLAEDPPSLDIHERDGDGGGEEGGAGDGGAAGEGGLLPGTGQEVLMRDEDEDVVLSSL</sequence>
<dbReference type="PANTHER" id="PTHR15651">
    <property type="entry name" value="ARMADILLO REPEAT-CONTAINING PROTEIN 8"/>
    <property type="match status" value="1"/>
</dbReference>
<evidence type="ECO:0000256" key="6">
    <source>
        <dbReference type="PROSITE-ProRule" id="PRU00259"/>
    </source>
</evidence>
<dbReference type="SMART" id="SM00185">
    <property type="entry name" value="ARM"/>
    <property type="match status" value="8"/>
</dbReference>
<dbReference type="AlphaFoldDB" id="A0AAW1SJI7"/>
<evidence type="ECO:0008006" key="10">
    <source>
        <dbReference type="Google" id="ProtNLM"/>
    </source>
</evidence>
<reference evidence="8 9" key="1">
    <citation type="journal article" date="2024" name="Nat. Commun.">
        <title>Phylogenomics reveals the evolutionary origins of lichenization in chlorophyte algae.</title>
        <authorList>
            <person name="Puginier C."/>
            <person name="Libourel C."/>
            <person name="Otte J."/>
            <person name="Skaloud P."/>
            <person name="Haon M."/>
            <person name="Grisel S."/>
            <person name="Petersen M."/>
            <person name="Berrin J.G."/>
            <person name="Delaux P.M."/>
            <person name="Dal Grande F."/>
            <person name="Keller J."/>
        </authorList>
    </citation>
    <scope>NUCLEOTIDE SEQUENCE [LARGE SCALE GENOMIC DNA]</scope>
    <source>
        <strain evidence="8 9">SAG 245.80</strain>
    </source>
</reference>
<dbReference type="InterPro" id="IPR016024">
    <property type="entry name" value="ARM-type_fold"/>
</dbReference>
<comment type="subcellular location">
    <subcellularLocation>
        <location evidence="2">Cytoplasm</location>
    </subcellularLocation>
    <subcellularLocation>
        <location evidence="1">Nucleus</location>
    </subcellularLocation>
</comment>
<feature type="compositionally biased region" description="Gly residues" evidence="7">
    <location>
        <begin position="591"/>
        <end position="608"/>
    </location>
</feature>
<evidence type="ECO:0000256" key="1">
    <source>
        <dbReference type="ARBA" id="ARBA00004123"/>
    </source>
</evidence>
<evidence type="ECO:0000256" key="3">
    <source>
        <dbReference type="ARBA" id="ARBA00022490"/>
    </source>
</evidence>
<evidence type="ECO:0000313" key="8">
    <source>
        <dbReference type="EMBL" id="KAK9846578.1"/>
    </source>
</evidence>